<protein>
    <submittedName>
        <fullName evidence="1">Uncharacterized protein</fullName>
    </submittedName>
</protein>
<sequence>MSNVLPVYEVPRRPPIAHRPYRKRPQYGQATLEQQQANIVPGITDVNQLHPALSAPWTPQNKRDYARLTTATDTNCEVPTTSLFTQFQLYCTTQKDDADNMLRQMQWPIPVRFFDNFKIPGYAIIFNQASPNKRYEGEAYWIGWELPGWMSLPSFLLTDDQKRKLSIFWIAKQRRNENIRLMQYRKLSILLCTYYPDAKQLRQRVYDNSARYTADVDGWNARAPNEPSIPPPIPEDYEIYTFQNVNFKRFVPVHQVLENPRTRNRLVYMINGGKGASIAKNKTISLSYILSNPSSTQIPFDSWITNSFPFRVNNNGQVSEVKTWANTYNEFGDNDDEVLDAFINTYTPVIEQLIYGYELSVREFIEQDDPRMIARMFYPYDRESGMSNTQYQDELTRLMNEEPFKRNLQQWMDRRAQLLQTSTPAQLAQLEADSLIRQLNSGVPEELERYNSSATLIRNKRNS</sequence>
<proteinExistence type="predicted"/>
<accession>A0A3G5AGY6</accession>
<evidence type="ECO:0000313" key="1">
    <source>
        <dbReference type="EMBL" id="AYV86462.1"/>
    </source>
</evidence>
<name>A0A3G5AGY6_9VIRU</name>
<reference evidence="1" key="1">
    <citation type="submission" date="2018-10" db="EMBL/GenBank/DDBJ databases">
        <title>Hidden diversity of soil giant viruses.</title>
        <authorList>
            <person name="Schulz F."/>
            <person name="Alteio L."/>
            <person name="Goudeau D."/>
            <person name="Ryan E.M."/>
            <person name="Malmstrom R.R."/>
            <person name="Blanchard J."/>
            <person name="Woyke T."/>
        </authorList>
    </citation>
    <scope>NUCLEOTIDE SEQUENCE</scope>
    <source>
        <strain evidence="1">SYV1</strain>
    </source>
</reference>
<dbReference type="EMBL" id="MK072507">
    <property type="protein sequence ID" value="AYV86462.1"/>
    <property type="molecule type" value="Genomic_DNA"/>
</dbReference>
<organism evidence="1">
    <name type="scientific">Sylvanvirus sp</name>
    <dbReference type="NCBI Taxonomy" id="2487774"/>
    <lineage>
        <taxon>Viruses</taxon>
    </lineage>
</organism>
<gene>
    <name evidence="1" type="ORF">Sylvanvirus1_58</name>
</gene>